<gene>
    <name evidence="1" type="ORF">BDN72DRAFT_849916</name>
</gene>
<name>A0ACD3A5Q9_9AGAR</name>
<accession>A0ACD3A5Q9</accession>
<protein>
    <submittedName>
        <fullName evidence="1">Uncharacterized protein</fullName>
    </submittedName>
</protein>
<evidence type="ECO:0000313" key="2">
    <source>
        <dbReference type="Proteomes" id="UP000308600"/>
    </source>
</evidence>
<keyword evidence="2" id="KW-1185">Reference proteome</keyword>
<dbReference type="EMBL" id="ML208687">
    <property type="protein sequence ID" value="TFK61173.1"/>
    <property type="molecule type" value="Genomic_DNA"/>
</dbReference>
<evidence type="ECO:0000313" key="1">
    <source>
        <dbReference type="EMBL" id="TFK61173.1"/>
    </source>
</evidence>
<dbReference type="Proteomes" id="UP000308600">
    <property type="component" value="Unassembled WGS sequence"/>
</dbReference>
<reference evidence="1 2" key="1">
    <citation type="journal article" date="2019" name="Nat. Ecol. Evol.">
        <title>Megaphylogeny resolves global patterns of mushroom evolution.</title>
        <authorList>
            <person name="Varga T."/>
            <person name="Krizsan K."/>
            <person name="Foldi C."/>
            <person name="Dima B."/>
            <person name="Sanchez-Garcia M."/>
            <person name="Sanchez-Ramirez S."/>
            <person name="Szollosi G.J."/>
            <person name="Szarkandi J.G."/>
            <person name="Papp V."/>
            <person name="Albert L."/>
            <person name="Andreopoulos W."/>
            <person name="Angelini C."/>
            <person name="Antonin V."/>
            <person name="Barry K.W."/>
            <person name="Bougher N.L."/>
            <person name="Buchanan P."/>
            <person name="Buyck B."/>
            <person name="Bense V."/>
            <person name="Catcheside P."/>
            <person name="Chovatia M."/>
            <person name="Cooper J."/>
            <person name="Damon W."/>
            <person name="Desjardin D."/>
            <person name="Finy P."/>
            <person name="Geml J."/>
            <person name="Haridas S."/>
            <person name="Hughes K."/>
            <person name="Justo A."/>
            <person name="Karasinski D."/>
            <person name="Kautmanova I."/>
            <person name="Kiss B."/>
            <person name="Kocsube S."/>
            <person name="Kotiranta H."/>
            <person name="LaButti K.M."/>
            <person name="Lechner B.E."/>
            <person name="Liimatainen K."/>
            <person name="Lipzen A."/>
            <person name="Lukacs Z."/>
            <person name="Mihaltcheva S."/>
            <person name="Morgado L.N."/>
            <person name="Niskanen T."/>
            <person name="Noordeloos M.E."/>
            <person name="Ohm R.A."/>
            <person name="Ortiz-Santana B."/>
            <person name="Ovrebo C."/>
            <person name="Racz N."/>
            <person name="Riley R."/>
            <person name="Savchenko A."/>
            <person name="Shiryaev A."/>
            <person name="Soop K."/>
            <person name="Spirin V."/>
            <person name="Szebenyi C."/>
            <person name="Tomsovsky M."/>
            <person name="Tulloss R.E."/>
            <person name="Uehling J."/>
            <person name="Grigoriev I.V."/>
            <person name="Vagvolgyi C."/>
            <person name="Papp T."/>
            <person name="Martin F.M."/>
            <person name="Miettinen O."/>
            <person name="Hibbett D.S."/>
            <person name="Nagy L.G."/>
        </authorList>
    </citation>
    <scope>NUCLEOTIDE SEQUENCE [LARGE SCALE GENOMIC DNA]</scope>
    <source>
        <strain evidence="1 2">NL-1719</strain>
    </source>
</reference>
<proteinExistence type="predicted"/>
<organism evidence="1 2">
    <name type="scientific">Pluteus cervinus</name>
    <dbReference type="NCBI Taxonomy" id="181527"/>
    <lineage>
        <taxon>Eukaryota</taxon>
        <taxon>Fungi</taxon>
        <taxon>Dikarya</taxon>
        <taxon>Basidiomycota</taxon>
        <taxon>Agaricomycotina</taxon>
        <taxon>Agaricomycetes</taxon>
        <taxon>Agaricomycetidae</taxon>
        <taxon>Agaricales</taxon>
        <taxon>Pluteineae</taxon>
        <taxon>Pluteaceae</taxon>
        <taxon>Pluteus</taxon>
    </lineage>
</organism>
<sequence length="488" mass="52922">MSSSHPSSRQSTSSNYNSTLTTSKDVAVAPKYAMTRQCQVLLNSANLGTPATSTSTTSTYTSETNPFRLRPAVWDEEDGSDSSDEDQAPSVPRWNYYSYPREYKIVAPAPMELPPTPAQETLPPRFKLRPWKIIEAPPPPPLPTSDSAHGYDPAYPALYYSPMWSAQSSLSYIYRGVKPSEPTTGPSSSSGSGDRSQSSPSPLPPPSATPPSHKPGEPPLESEENSKVSKKKEKSTSKQSSVGPRRSLRHRTTPSVDGTSSQDSAEEVQVVLGLISAENPLEGGDATSNPSRALHREDTQATLVSEPPPKSKGSHSKLISSVVRNTPDRKSPRVTSHPYYRTAKQKEEQAKTSRKDTPQKLPLEQKNDDGNSRTLRSSKVRQPTATPKSPVAVTPHDDRETSPVPAPSKTDRNARPRATDRVAPGSSPNTRSAVRVPGENNSVDRVSARLVQAKEVDVPKKAKKARHSGNKTKAAQDKHEHEAKPVAA</sequence>